<proteinExistence type="predicted"/>
<feature type="region of interest" description="Disordered" evidence="1">
    <location>
        <begin position="61"/>
        <end position="95"/>
    </location>
</feature>
<organism evidence="2">
    <name type="scientific">freshwater metagenome</name>
    <dbReference type="NCBI Taxonomy" id="449393"/>
    <lineage>
        <taxon>unclassified sequences</taxon>
        <taxon>metagenomes</taxon>
        <taxon>ecological metagenomes</taxon>
    </lineage>
</organism>
<dbReference type="AlphaFoldDB" id="A0A6J7L228"/>
<name>A0A6J7L228_9ZZZZ</name>
<feature type="compositionally biased region" description="Basic and acidic residues" evidence="1">
    <location>
        <begin position="61"/>
        <end position="74"/>
    </location>
</feature>
<evidence type="ECO:0000313" key="2">
    <source>
        <dbReference type="EMBL" id="CAB4962200.1"/>
    </source>
</evidence>
<gene>
    <name evidence="2" type="ORF">UFOPK3837_01123</name>
</gene>
<protein>
    <submittedName>
        <fullName evidence="2">Unannotated protein</fullName>
    </submittedName>
</protein>
<dbReference type="EMBL" id="CAFBNO010000084">
    <property type="protein sequence ID" value="CAB4962200.1"/>
    <property type="molecule type" value="Genomic_DNA"/>
</dbReference>
<evidence type="ECO:0000256" key="1">
    <source>
        <dbReference type="SAM" id="MobiDB-lite"/>
    </source>
</evidence>
<reference evidence="2" key="1">
    <citation type="submission" date="2020-05" db="EMBL/GenBank/DDBJ databases">
        <authorList>
            <person name="Chiriac C."/>
            <person name="Salcher M."/>
            <person name="Ghai R."/>
            <person name="Kavagutti S V."/>
        </authorList>
    </citation>
    <scope>NUCLEOTIDE SEQUENCE</scope>
</reference>
<sequence length="95" mass="10966">MRWKVYDRNALNQSEVFQIIRNGIKRNLRQRLAKLIGQRVREELGGDPVVADDLNLFYSEQRGEGGDQNQDHKKCNGRNGRGNDDATQVVPWTQN</sequence>
<accession>A0A6J7L228</accession>